<evidence type="ECO:0000313" key="1">
    <source>
        <dbReference type="EMBL" id="KAK1876133.1"/>
    </source>
</evidence>
<dbReference type="EMBL" id="JASDAP010000034">
    <property type="protein sequence ID" value="KAK1876133.1"/>
    <property type="molecule type" value="Genomic_DNA"/>
</dbReference>
<reference evidence="1" key="1">
    <citation type="submission" date="2023-04" db="EMBL/GenBank/DDBJ databases">
        <title>Chromosome-level genome of Chaenocephalus aceratus.</title>
        <authorList>
            <person name="Park H."/>
        </authorList>
    </citation>
    <scope>NUCLEOTIDE SEQUENCE</scope>
    <source>
        <strain evidence="1">DE</strain>
        <tissue evidence="1">Muscle</tissue>
    </source>
</reference>
<accession>A0AAD9B4W4</accession>
<gene>
    <name evidence="1" type="ORF">KUDE01_015580</name>
</gene>
<sequence length="128" mass="13945">MSSVGSSLRGFFNCVCVLRPSPCPLLVPLCGFLTVFVSSDRHHVPVGSSLRVLVLTPQRTTGFIIPSRSPLHFLSRAALRTTAGCCLTLMRKMMMRSAITSCLTWRRIYRAPPPLACCPAPSRPAPTS</sequence>
<organism evidence="1 2">
    <name type="scientific">Dissostichus eleginoides</name>
    <name type="common">Patagonian toothfish</name>
    <name type="synonym">Dissostichus amissus</name>
    <dbReference type="NCBI Taxonomy" id="100907"/>
    <lineage>
        <taxon>Eukaryota</taxon>
        <taxon>Metazoa</taxon>
        <taxon>Chordata</taxon>
        <taxon>Craniata</taxon>
        <taxon>Vertebrata</taxon>
        <taxon>Euteleostomi</taxon>
        <taxon>Actinopterygii</taxon>
        <taxon>Neopterygii</taxon>
        <taxon>Teleostei</taxon>
        <taxon>Neoteleostei</taxon>
        <taxon>Acanthomorphata</taxon>
        <taxon>Eupercaria</taxon>
        <taxon>Perciformes</taxon>
        <taxon>Notothenioidei</taxon>
        <taxon>Nototheniidae</taxon>
        <taxon>Dissostichus</taxon>
    </lineage>
</organism>
<evidence type="ECO:0000313" key="2">
    <source>
        <dbReference type="Proteomes" id="UP001228049"/>
    </source>
</evidence>
<name>A0AAD9B4W4_DISEL</name>
<dbReference type="GO" id="GO:0016301">
    <property type="term" value="F:kinase activity"/>
    <property type="evidence" value="ECO:0007669"/>
    <property type="project" value="UniProtKB-KW"/>
</dbReference>
<keyword evidence="1" id="KW-0808">Transferase</keyword>
<comment type="caution">
    <text evidence="1">The sequence shown here is derived from an EMBL/GenBank/DDBJ whole genome shotgun (WGS) entry which is preliminary data.</text>
</comment>
<dbReference type="Proteomes" id="UP001228049">
    <property type="component" value="Unassembled WGS sequence"/>
</dbReference>
<dbReference type="AlphaFoldDB" id="A0AAD9B4W4"/>
<keyword evidence="2" id="KW-1185">Reference proteome</keyword>
<protein>
    <submittedName>
        <fullName evidence="1">NAD kinase</fullName>
    </submittedName>
</protein>
<keyword evidence="1" id="KW-0418">Kinase</keyword>
<proteinExistence type="predicted"/>